<reference evidence="2 3" key="1">
    <citation type="journal article" date="2014" name="Genome Announc.">
        <title>Draft genome sequences of eight enterohepatic helicobacter species isolated from both laboratory and wild rodents.</title>
        <authorList>
            <person name="Sheh A."/>
            <person name="Shen Z."/>
            <person name="Fox J.G."/>
        </authorList>
    </citation>
    <scope>NUCLEOTIDE SEQUENCE [LARGE SCALE GENOMIC DNA]</scope>
    <source>
        <strain evidence="2 3">MIT 97-6194</strain>
    </source>
</reference>
<reference evidence="2" key="3">
    <citation type="submission" date="2018-04" db="EMBL/GenBank/DDBJ databases">
        <authorList>
            <person name="Sheh A."/>
            <person name="Shen Z."/>
            <person name="Mannion A.J."/>
            <person name="Fox J.G."/>
        </authorList>
    </citation>
    <scope>NUCLEOTIDE SEQUENCE</scope>
    <source>
        <strain evidence="2">MIT 97-6194</strain>
    </source>
</reference>
<dbReference type="EMBL" id="QBIU01000001">
    <property type="protein sequence ID" value="MWV69548.1"/>
    <property type="molecule type" value="Genomic_DNA"/>
</dbReference>
<organism evidence="2 3">
    <name type="scientific">Helicobacter saguini</name>
    <dbReference type="NCBI Taxonomy" id="1548018"/>
    <lineage>
        <taxon>Bacteria</taxon>
        <taxon>Pseudomonadati</taxon>
        <taxon>Campylobacterota</taxon>
        <taxon>Epsilonproteobacteria</taxon>
        <taxon>Campylobacterales</taxon>
        <taxon>Helicobacteraceae</taxon>
        <taxon>Helicobacter</taxon>
    </lineage>
</organism>
<dbReference type="Proteomes" id="UP000029714">
    <property type="component" value="Unassembled WGS sequence"/>
</dbReference>
<reference evidence="2 3" key="2">
    <citation type="journal article" date="2016" name="Infect. Immun.">
        <title>Helicobacter saguini, a Novel Helicobacter Isolated from Cotton-Top Tamarins with Ulcerative Colitis, Has Proinflammatory Properties and Induces Typhlocolitis and Dysplasia in Gnotobiotic IL-10-/- Mice.</title>
        <authorList>
            <person name="Shen Z."/>
            <person name="Mannion A."/>
            <person name="Whary M.T."/>
            <person name="Muthupalani S."/>
            <person name="Sheh A."/>
            <person name="Feng Y."/>
            <person name="Gong G."/>
            <person name="Vandamme P."/>
            <person name="Holcombe H.R."/>
            <person name="Paster B.J."/>
            <person name="Fox J.G."/>
        </authorList>
    </citation>
    <scope>NUCLEOTIDE SEQUENCE [LARGE SCALE GENOMIC DNA]</scope>
    <source>
        <strain evidence="2 3">MIT 97-6194</strain>
    </source>
</reference>
<proteinExistence type="predicted"/>
<dbReference type="RefSeq" id="WP_034569945.1">
    <property type="nucleotide sequence ID" value="NZ_JRMP02000036.1"/>
</dbReference>
<gene>
    <name evidence="1" type="ORF">DCO61_05875</name>
    <name evidence="2" type="ORF">LS64_011910</name>
</gene>
<evidence type="ECO:0000313" key="2">
    <source>
        <dbReference type="EMBL" id="TLD91488.1"/>
    </source>
</evidence>
<evidence type="ECO:0000313" key="4">
    <source>
        <dbReference type="Proteomes" id="UP000477070"/>
    </source>
</evidence>
<keyword evidence="3" id="KW-1185">Reference proteome</keyword>
<protein>
    <submittedName>
        <fullName evidence="2">Uncharacterized protein</fullName>
    </submittedName>
</protein>
<reference evidence="1 4" key="4">
    <citation type="submission" date="2019-12" db="EMBL/GenBank/DDBJ databases">
        <title>Multi-Generational Helicobacter saguini Isolates.</title>
        <authorList>
            <person name="Mannion A."/>
            <person name="Shen Z."/>
            <person name="Fox J.G."/>
        </authorList>
    </citation>
    <scope>NUCLEOTIDE SEQUENCE [LARGE SCALE GENOMIC DNA]</scope>
    <source>
        <strain evidence="1">16-048</strain>
        <strain evidence="4">16-048 (F4)</strain>
    </source>
</reference>
<dbReference type="EMBL" id="JRMP02000036">
    <property type="protein sequence ID" value="TLD91488.1"/>
    <property type="molecule type" value="Genomic_DNA"/>
</dbReference>
<dbReference type="AlphaFoldDB" id="A0A347VTE1"/>
<comment type="caution">
    <text evidence="2">The sequence shown here is derived from an EMBL/GenBank/DDBJ whole genome shotgun (WGS) entry which is preliminary data.</text>
</comment>
<dbReference type="OrthoDB" id="5329668at2"/>
<accession>A0A347VTE1</accession>
<dbReference type="Proteomes" id="UP000477070">
    <property type="component" value="Unassembled WGS sequence"/>
</dbReference>
<sequence length="420" mass="49348">MSNKLYQKYYTLGVYVDTWGLNEGAIPHVFLGLKIEYRLIADSFRGILNDEYNKVYVLETQLKSYNKTTQMEFIERLTHDINNDDNKNKWIKNTALFDNEFLFFTQGYQDITLHVKEYLKSKIFFHYQSYKQSLDKFIQSKTSNIRDIEGFFGFAPYKSSAPLRTSSYGKQEMGGKVYQNNHYEYIEAENKTNNILTTNNSGECLMEDNLKIYSFSNGHVLTRIRPISTFQANHAFAMEIPQEKYIEVASKIIEDVLITDDDLRGGFAFVDNDSKFRYYALIGRSCVTFVMDKLKIIFGKKLDWWDNITWTPQGVYNVIKKHSQYFNSIEYLIFSNLLDINLFYQNYATLCKLDSTWESEKGLRAFSEYYNSMLYSHLIYDEKLNRLGQNKIPSIPRDSNIEHIENDVNMRLNVGLCVKC</sequence>
<name>A0A347VTE1_9HELI</name>
<evidence type="ECO:0000313" key="1">
    <source>
        <dbReference type="EMBL" id="MWV69548.1"/>
    </source>
</evidence>
<evidence type="ECO:0000313" key="3">
    <source>
        <dbReference type="Proteomes" id="UP000029714"/>
    </source>
</evidence>